<keyword evidence="5" id="KW-0694">RNA-binding</keyword>
<evidence type="ECO:0000256" key="6">
    <source>
        <dbReference type="ARBA" id="ARBA00023187"/>
    </source>
</evidence>
<feature type="compositionally biased region" description="Basic and acidic residues" evidence="9">
    <location>
        <begin position="564"/>
        <end position="573"/>
    </location>
</feature>
<keyword evidence="3" id="KW-0507">mRNA processing</keyword>
<dbReference type="Gene3D" id="1.10.246.90">
    <property type="entry name" value="Nop domain"/>
    <property type="match status" value="1"/>
</dbReference>
<dbReference type="InterPro" id="IPR019175">
    <property type="entry name" value="Prp31_C"/>
</dbReference>
<feature type="region of interest" description="Disordered" evidence="9">
    <location>
        <begin position="1"/>
        <end position="81"/>
    </location>
</feature>
<feature type="region of interest" description="Disordered" evidence="9">
    <location>
        <begin position="564"/>
        <end position="613"/>
    </location>
</feature>
<dbReference type="OrthoDB" id="4771285at2759"/>
<feature type="compositionally biased region" description="Polar residues" evidence="9">
    <location>
        <begin position="577"/>
        <end position="589"/>
    </location>
</feature>
<evidence type="ECO:0000256" key="2">
    <source>
        <dbReference type="ARBA" id="ARBA00005572"/>
    </source>
</evidence>
<dbReference type="Pfam" id="PF01798">
    <property type="entry name" value="Nop"/>
    <property type="match status" value="1"/>
</dbReference>
<keyword evidence="6" id="KW-0508">mRNA splicing</keyword>
<dbReference type="PROSITE" id="PS51358">
    <property type="entry name" value="NOP"/>
    <property type="match status" value="1"/>
</dbReference>
<feature type="compositionally biased region" description="Basic residues" evidence="9">
    <location>
        <begin position="410"/>
        <end position="420"/>
    </location>
</feature>
<dbReference type="InterPro" id="IPR042239">
    <property type="entry name" value="Nop_C"/>
</dbReference>
<dbReference type="SUPFAM" id="SSF89124">
    <property type="entry name" value="Nop domain"/>
    <property type="match status" value="1"/>
</dbReference>
<feature type="domain" description="Nop" evidence="10">
    <location>
        <begin position="274"/>
        <end position="392"/>
    </location>
</feature>
<dbReference type="InParanoid" id="A0A2T3ABB8"/>
<evidence type="ECO:0000313" key="12">
    <source>
        <dbReference type="Proteomes" id="UP000241462"/>
    </source>
</evidence>
<evidence type="ECO:0000256" key="7">
    <source>
        <dbReference type="ARBA" id="ARBA00023242"/>
    </source>
</evidence>
<organism evidence="11 12">
    <name type="scientific">Coniella lustricola</name>
    <dbReference type="NCBI Taxonomy" id="2025994"/>
    <lineage>
        <taxon>Eukaryota</taxon>
        <taxon>Fungi</taxon>
        <taxon>Dikarya</taxon>
        <taxon>Ascomycota</taxon>
        <taxon>Pezizomycotina</taxon>
        <taxon>Sordariomycetes</taxon>
        <taxon>Sordariomycetidae</taxon>
        <taxon>Diaporthales</taxon>
        <taxon>Schizoparmaceae</taxon>
        <taxon>Coniella</taxon>
    </lineage>
</organism>
<evidence type="ECO:0000259" key="10">
    <source>
        <dbReference type="PROSITE" id="PS51358"/>
    </source>
</evidence>
<dbReference type="InterPro" id="IPR027105">
    <property type="entry name" value="Prp31"/>
</dbReference>
<comment type="similarity">
    <text evidence="2">Belongs to the PRP31 family.</text>
</comment>
<dbReference type="GO" id="GO:0000244">
    <property type="term" value="P:spliceosomal tri-snRNP complex assembly"/>
    <property type="evidence" value="ECO:0007669"/>
    <property type="project" value="InterPro"/>
</dbReference>
<dbReference type="Pfam" id="PF09785">
    <property type="entry name" value="Prp31_C"/>
    <property type="match status" value="1"/>
</dbReference>
<sequence length="613" mass="65514">MSTLVDELLQDFEDSGSEQGDERNGDDFLGDNHDIAANGLHADRDMDLDGDGDGADSGEDDDEMGGMPDAGKQAPEDPEEAKARIEKLQLKGVNDVRAVAGLMKSLEPVLEKIAHFQAQPPEARDILIGNIEDHPEYELLTESNQLSTSIDSEVVLVHKYIRDHYSVRFPELETLVTNPLEYAKVVSILGNGPFDQENIKKLQTTTENILQASLKSVLDGPSLMIVTLEATRSNGRDMSADELSRVIRACKMVIDLDTAKKTLTEYVQSRMNIFAPNLTAMVGSLTAAQLLNAAGGLTGLSKTPACNISAWGSKKQQNGALATNIAIRQQGFLYHSPIVRSVSSDIKKQALRIVSAKVVLAARVDCAHSSPDGSTGEDFKQHCLERLDKLQEKPLNKGQRALPVPDDKPSRKRGGRRARKAKEAVAMTDLRKAQNRLAFGKEEKEAGYGVGDSTVGMGMIGQADTGRVRGTQIDARTRAKLSAKNKGWGGIGGLSSSLNGGAGAASSLKFGAGAAGLDLRGKGLRTSGVGTTLGGGGTVSSLNFTPVQGLELVDPKVQAQLKRKREEEQDRWFKGGTFTQVGGASSGSKPSGDDVFKKPELPATKRQNTGAAK</sequence>
<accession>A0A2T3ABB8</accession>
<dbReference type="PANTHER" id="PTHR13904">
    <property type="entry name" value="PRE-MRNA SPLICING FACTOR PRP31"/>
    <property type="match status" value="1"/>
</dbReference>
<dbReference type="Gene3D" id="1.10.287.4070">
    <property type="match status" value="1"/>
</dbReference>
<evidence type="ECO:0000313" key="11">
    <source>
        <dbReference type="EMBL" id="PSR90431.1"/>
    </source>
</evidence>
<dbReference type="InterPro" id="IPR002687">
    <property type="entry name" value="Nop_dom"/>
</dbReference>
<evidence type="ECO:0000256" key="9">
    <source>
        <dbReference type="SAM" id="MobiDB-lite"/>
    </source>
</evidence>
<keyword evidence="8" id="KW-0687">Ribonucleoprotein</keyword>
<dbReference type="EMBL" id="KZ678419">
    <property type="protein sequence ID" value="PSR90431.1"/>
    <property type="molecule type" value="Genomic_DNA"/>
</dbReference>
<evidence type="ECO:0000256" key="5">
    <source>
        <dbReference type="ARBA" id="ARBA00022884"/>
    </source>
</evidence>
<dbReference type="InterPro" id="IPR012976">
    <property type="entry name" value="NOSIC"/>
</dbReference>
<dbReference type="SMART" id="SM00931">
    <property type="entry name" value="NOSIC"/>
    <property type="match status" value="1"/>
</dbReference>
<comment type="subcellular location">
    <subcellularLocation>
        <location evidence="1">Nucleus</location>
    </subcellularLocation>
</comment>
<dbReference type="GO" id="GO:0005687">
    <property type="term" value="C:U4 snRNP"/>
    <property type="evidence" value="ECO:0007669"/>
    <property type="project" value="TreeGrafter"/>
</dbReference>
<dbReference type="GO" id="GO:0046540">
    <property type="term" value="C:U4/U6 x U5 tri-snRNP complex"/>
    <property type="evidence" value="ECO:0007669"/>
    <property type="project" value="InterPro"/>
</dbReference>
<dbReference type="STRING" id="2025994.A0A2T3ABB8"/>
<dbReference type="FunFam" id="1.10.246.90:FF:000002">
    <property type="entry name" value="U4/U6 small nuclear ribonucleoprotein Prp31"/>
    <property type="match status" value="1"/>
</dbReference>
<feature type="compositionally biased region" description="Basic and acidic residues" evidence="9">
    <location>
        <begin position="591"/>
        <end position="600"/>
    </location>
</feature>
<dbReference type="GO" id="GO:0003723">
    <property type="term" value="F:RNA binding"/>
    <property type="evidence" value="ECO:0007669"/>
    <property type="project" value="UniProtKB-KW"/>
</dbReference>
<dbReference type="Proteomes" id="UP000241462">
    <property type="component" value="Unassembled WGS sequence"/>
</dbReference>
<dbReference type="FunCoup" id="A0A2T3ABB8">
    <property type="interactions" value="1146"/>
</dbReference>
<feature type="compositionally biased region" description="Acidic residues" evidence="9">
    <location>
        <begin position="48"/>
        <end position="64"/>
    </location>
</feature>
<keyword evidence="12" id="KW-1185">Reference proteome</keyword>
<dbReference type="InterPro" id="IPR036070">
    <property type="entry name" value="Nop_dom_sf"/>
</dbReference>
<feature type="compositionally biased region" description="Basic and acidic residues" evidence="9">
    <location>
        <begin position="20"/>
        <end position="34"/>
    </location>
</feature>
<dbReference type="PANTHER" id="PTHR13904:SF0">
    <property type="entry name" value="U4_U6 SMALL NUCLEAR RIBONUCLEOPROTEIN PRP31"/>
    <property type="match status" value="1"/>
</dbReference>
<dbReference type="GO" id="GO:0071011">
    <property type="term" value="C:precatalytic spliceosome"/>
    <property type="evidence" value="ECO:0007669"/>
    <property type="project" value="TreeGrafter"/>
</dbReference>
<dbReference type="FunFam" id="1.10.287.4070:FF:000003">
    <property type="entry name" value="U4/U6 small nuclear ribonucleoprotein PRP31"/>
    <property type="match status" value="1"/>
</dbReference>
<reference evidence="11 12" key="1">
    <citation type="journal article" date="2018" name="Mycol. Prog.">
        <title>Coniella lustricola, a new species from submerged detritus.</title>
        <authorList>
            <person name="Raudabaugh D.B."/>
            <person name="Iturriaga T."/>
            <person name="Carver A."/>
            <person name="Mondo S."/>
            <person name="Pangilinan J."/>
            <person name="Lipzen A."/>
            <person name="He G."/>
            <person name="Amirebrahimi M."/>
            <person name="Grigoriev I.V."/>
            <person name="Miller A.N."/>
        </authorList>
    </citation>
    <scope>NUCLEOTIDE SEQUENCE [LARGE SCALE GENOMIC DNA]</scope>
    <source>
        <strain evidence="11 12">B22-T-1</strain>
    </source>
</reference>
<feature type="region of interest" description="Disordered" evidence="9">
    <location>
        <begin position="394"/>
        <end position="423"/>
    </location>
</feature>
<gene>
    <name evidence="11" type="ORF">BD289DRAFT_430789</name>
</gene>
<name>A0A2T3ABB8_9PEZI</name>
<evidence type="ECO:0000256" key="4">
    <source>
        <dbReference type="ARBA" id="ARBA00022728"/>
    </source>
</evidence>
<proteinExistence type="inferred from homology"/>
<protein>
    <submittedName>
        <fullName evidence="11">Pre-mRNA-processing factor 31</fullName>
    </submittedName>
</protein>
<evidence type="ECO:0000256" key="3">
    <source>
        <dbReference type="ARBA" id="ARBA00022664"/>
    </source>
</evidence>
<dbReference type="AlphaFoldDB" id="A0A2T3ABB8"/>
<keyword evidence="4" id="KW-0747">Spliceosome</keyword>
<evidence type="ECO:0000256" key="1">
    <source>
        <dbReference type="ARBA" id="ARBA00004123"/>
    </source>
</evidence>
<evidence type="ECO:0000256" key="8">
    <source>
        <dbReference type="ARBA" id="ARBA00023274"/>
    </source>
</evidence>
<keyword evidence="7" id="KW-0539">Nucleus</keyword>